<keyword evidence="1" id="KW-0472">Membrane</keyword>
<dbReference type="InterPro" id="IPR052163">
    <property type="entry name" value="DGC-Regulatory_Protein"/>
</dbReference>
<dbReference type="EMBL" id="FNPE01000031">
    <property type="protein sequence ID" value="SDZ52305.1"/>
    <property type="molecule type" value="Genomic_DNA"/>
</dbReference>
<name>A0A1H3TRK6_9BURK</name>
<dbReference type="CDD" id="cd01949">
    <property type="entry name" value="GGDEF"/>
    <property type="match status" value="1"/>
</dbReference>
<dbReference type="GeneID" id="94694395"/>
<gene>
    <name evidence="3" type="ORF">SAMN05421547_13158</name>
</gene>
<proteinExistence type="predicted"/>
<organism evidence="3 4">
    <name type="scientific">Delftia lacustris</name>
    <dbReference type="NCBI Taxonomy" id="558537"/>
    <lineage>
        <taxon>Bacteria</taxon>
        <taxon>Pseudomonadati</taxon>
        <taxon>Pseudomonadota</taxon>
        <taxon>Betaproteobacteria</taxon>
        <taxon>Burkholderiales</taxon>
        <taxon>Comamonadaceae</taxon>
        <taxon>Delftia</taxon>
    </lineage>
</organism>
<dbReference type="SUPFAM" id="SSF55785">
    <property type="entry name" value="PYP-like sensor domain (PAS domain)"/>
    <property type="match status" value="1"/>
</dbReference>
<dbReference type="SMART" id="SM00267">
    <property type="entry name" value="GGDEF"/>
    <property type="match status" value="1"/>
</dbReference>
<dbReference type="PANTHER" id="PTHR46663:SF2">
    <property type="entry name" value="GGDEF DOMAIN-CONTAINING PROTEIN"/>
    <property type="match status" value="1"/>
</dbReference>
<evidence type="ECO:0000313" key="4">
    <source>
        <dbReference type="Proteomes" id="UP000183417"/>
    </source>
</evidence>
<dbReference type="GO" id="GO:0003824">
    <property type="term" value="F:catalytic activity"/>
    <property type="evidence" value="ECO:0007669"/>
    <property type="project" value="UniProtKB-ARBA"/>
</dbReference>
<dbReference type="Pfam" id="PF00990">
    <property type="entry name" value="GGDEF"/>
    <property type="match status" value="1"/>
</dbReference>
<evidence type="ECO:0000313" key="3">
    <source>
        <dbReference type="EMBL" id="SDZ52305.1"/>
    </source>
</evidence>
<evidence type="ECO:0000256" key="1">
    <source>
        <dbReference type="SAM" id="Phobius"/>
    </source>
</evidence>
<dbReference type="Gene3D" id="3.30.70.270">
    <property type="match status" value="1"/>
</dbReference>
<dbReference type="Proteomes" id="UP000183417">
    <property type="component" value="Unassembled WGS sequence"/>
</dbReference>
<dbReference type="InterPro" id="IPR000160">
    <property type="entry name" value="GGDEF_dom"/>
</dbReference>
<feature type="domain" description="GGDEF" evidence="2">
    <location>
        <begin position="479"/>
        <end position="612"/>
    </location>
</feature>
<protein>
    <submittedName>
        <fullName evidence="3">Diguanylate cyclase (GGDEF) domain-containing protein</fullName>
    </submittedName>
</protein>
<dbReference type="SUPFAM" id="SSF55073">
    <property type="entry name" value="Nucleotide cyclase"/>
    <property type="match status" value="1"/>
</dbReference>
<sequence length="612" mass="66988">MKTLLSDKVLRRLVLGNLLVAGLLGLATWLSLRANHQADLDLGVAVTQNQARSLSLELTAEMRLVDNALATVAGRYRSRGLDGDDVAALALYEILQEQRALLPFVTALRVTDAKGQVLLTANEEEPPFSVADRSYFERARHSDRMVISDPLVSHSFNKWAIVMARRLQSGDGDFKGIVYAVVSATHFQSLFRRQAFGPDSAIALRSDKDLLVARYSAADPWSVAGIGGSAVSSEYHHALAGNRDSGWYITPTVMDDVERITAYQRLAGYPLTVFTGLGTQSYLAAWRASAWRAWALTGLSMALIALGSVSLYLLQQRERVARIRLAELLRQQELFMDNDLIGIARLRERRLLWTNQALQRMLKRPAGELQGTSARILYPDEETYERSGELAYGALRSSGKCHAQMQLKTSDGSLLWVDVSGAGLADGESIWVFVDIDALKRDEQAAQHQALHDVLTGLANRRALQARLQRELAQACGPGQLAVCFMDLDGFKQINDTEGHDAGDEVLRIVARRLTTQARETDCVARMGGDEFVLLLGELASANDALQAMQRCLASICQPIRLENGATVQVGASIGIALNSARENTTQLLQRADEAMYAAKRAGKGRVVVAGG</sequence>
<accession>A0A1H3TRK6</accession>
<evidence type="ECO:0000259" key="2">
    <source>
        <dbReference type="PROSITE" id="PS50887"/>
    </source>
</evidence>
<dbReference type="InterPro" id="IPR043128">
    <property type="entry name" value="Rev_trsase/Diguanyl_cyclase"/>
</dbReference>
<dbReference type="FunFam" id="3.30.70.270:FF:000001">
    <property type="entry name" value="Diguanylate cyclase domain protein"/>
    <property type="match status" value="1"/>
</dbReference>
<dbReference type="AlphaFoldDB" id="A0A1H3TRK6"/>
<keyword evidence="1" id="KW-0812">Transmembrane</keyword>
<keyword evidence="1" id="KW-1133">Transmembrane helix</keyword>
<dbReference type="NCBIfam" id="TIGR00254">
    <property type="entry name" value="GGDEF"/>
    <property type="match status" value="1"/>
</dbReference>
<dbReference type="Gene3D" id="3.30.450.20">
    <property type="entry name" value="PAS domain"/>
    <property type="match status" value="3"/>
</dbReference>
<dbReference type="CDD" id="cd12914">
    <property type="entry name" value="PDC1_DGC_like"/>
    <property type="match status" value="1"/>
</dbReference>
<dbReference type="InterPro" id="IPR035965">
    <property type="entry name" value="PAS-like_dom_sf"/>
</dbReference>
<dbReference type="PANTHER" id="PTHR46663">
    <property type="entry name" value="DIGUANYLATE CYCLASE DGCT-RELATED"/>
    <property type="match status" value="1"/>
</dbReference>
<dbReference type="CDD" id="cd12915">
    <property type="entry name" value="PDC2_DGC_like"/>
    <property type="match status" value="1"/>
</dbReference>
<dbReference type="PROSITE" id="PS50887">
    <property type="entry name" value="GGDEF"/>
    <property type="match status" value="1"/>
</dbReference>
<feature type="transmembrane region" description="Helical" evidence="1">
    <location>
        <begin position="12"/>
        <end position="32"/>
    </location>
</feature>
<dbReference type="RefSeq" id="WP_074923669.1">
    <property type="nucleotide sequence ID" value="NZ_CP141274.1"/>
</dbReference>
<reference evidence="3 4" key="1">
    <citation type="submission" date="2016-10" db="EMBL/GenBank/DDBJ databases">
        <authorList>
            <person name="de Groot N.N."/>
        </authorList>
    </citation>
    <scope>NUCLEOTIDE SEQUENCE [LARGE SCALE GENOMIC DNA]</scope>
    <source>
        <strain evidence="3 4">LMG 24775</strain>
    </source>
</reference>
<dbReference type="InterPro" id="IPR029787">
    <property type="entry name" value="Nucleotide_cyclase"/>
</dbReference>